<evidence type="ECO:0000256" key="8">
    <source>
        <dbReference type="SAM" id="MobiDB-lite"/>
    </source>
</evidence>
<dbReference type="GO" id="GO:0010041">
    <property type="term" value="P:response to iron(III) ion"/>
    <property type="evidence" value="ECO:0007669"/>
    <property type="project" value="TreeGrafter"/>
</dbReference>
<dbReference type="InterPro" id="IPR038731">
    <property type="entry name" value="RgtA/B/C-like"/>
</dbReference>
<gene>
    <name evidence="11" type="ORF">DB32_008926</name>
</gene>
<feature type="transmembrane region" description="Helical" evidence="9">
    <location>
        <begin position="672"/>
        <end position="693"/>
    </location>
</feature>
<dbReference type="PANTHER" id="PTHR33908:SF3">
    <property type="entry name" value="UNDECAPRENYL PHOSPHATE-ALPHA-4-AMINO-4-DEOXY-L-ARABINOSE ARABINOSYL TRANSFERASE"/>
    <property type="match status" value="1"/>
</dbReference>
<dbReference type="RefSeq" id="WP_053238610.1">
    <property type="nucleotide sequence ID" value="NZ_CP011125.1"/>
</dbReference>
<keyword evidence="12" id="KW-1185">Reference proteome</keyword>
<keyword evidence="5 9" id="KW-0812">Transmembrane</keyword>
<name>A0A0F6WAW0_9BACT</name>
<protein>
    <submittedName>
        <fullName evidence="11">Polymyxin resistance protein ArnT, undecaprenyl phosphate-alpha-L-Ara4N transferase</fullName>
    </submittedName>
</protein>
<keyword evidence="3" id="KW-0328">Glycosyltransferase</keyword>
<feature type="transmembrane region" description="Helical" evidence="9">
    <location>
        <begin position="407"/>
        <end position="424"/>
    </location>
</feature>
<evidence type="ECO:0000256" key="7">
    <source>
        <dbReference type="ARBA" id="ARBA00023136"/>
    </source>
</evidence>
<dbReference type="GO" id="GO:0009103">
    <property type="term" value="P:lipopolysaccharide biosynthetic process"/>
    <property type="evidence" value="ECO:0007669"/>
    <property type="project" value="UniProtKB-ARBA"/>
</dbReference>
<evidence type="ECO:0000256" key="9">
    <source>
        <dbReference type="SAM" id="Phobius"/>
    </source>
</evidence>
<dbReference type="OrthoDB" id="9775035at2"/>
<keyword evidence="6 9" id="KW-1133">Transmembrane helix</keyword>
<feature type="transmembrane region" description="Helical" evidence="9">
    <location>
        <begin position="816"/>
        <end position="836"/>
    </location>
</feature>
<feature type="transmembrane region" description="Helical" evidence="9">
    <location>
        <begin position="141"/>
        <end position="158"/>
    </location>
</feature>
<dbReference type="GO" id="GO:0005886">
    <property type="term" value="C:plasma membrane"/>
    <property type="evidence" value="ECO:0007669"/>
    <property type="project" value="UniProtKB-SubCell"/>
</dbReference>
<organism evidence="11 12">
    <name type="scientific">Sandaracinus amylolyticus</name>
    <dbReference type="NCBI Taxonomy" id="927083"/>
    <lineage>
        <taxon>Bacteria</taxon>
        <taxon>Pseudomonadati</taxon>
        <taxon>Myxococcota</taxon>
        <taxon>Polyangia</taxon>
        <taxon>Polyangiales</taxon>
        <taxon>Sandaracinaceae</taxon>
        <taxon>Sandaracinus</taxon>
    </lineage>
</organism>
<feature type="transmembrane region" description="Helical" evidence="9">
    <location>
        <begin position="722"/>
        <end position="741"/>
    </location>
</feature>
<feature type="transmembrane region" description="Helical" evidence="9">
    <location>
        <begin position="114"/>
        <end position="135"/>
    </location>
</feature>
<feature type="region of interest" description="Disordered" evidence="8">
    <location>
        <begin position="1"/>
        <end position="40"/>
    </location>
</feature>
<dbReference type="Proteomes" id="UP000034883">
    <property type="component" value="Chromosome"/>
</dbReference>
<dbReference type="KEGG" id="samy:DB32_008926"/>
<evidence type="ECO:0000256" key="2">
    <source>
        <dbReference type="ARBA" id="ARBA00022475"/>
    </source>
</evidence>
<feature type="transmembrane region" description="Helical" evidence="9">
    <location>
        <begin position="542"/>
        <end position="560"/>
    </location>
</feature>
<dbReference type="InterPro" id="IPR050297">
    <property type="entry name" value="LipidA_mod_glycosyltrf_83"/>
</dbReference>
<feature type="transmembrane region" description="Helical" evidence="9">
    <location>
        <begin position="69"/>
        <end position="93"/>
    </location>
</feature>
<reference evidence="11 12" key="1">
    <citation type="submission" date="2015-03" db="EMBL/GenBank/DDBJ databases">
        <title>Genome assembly of Sandaracinus amylolyticus DSM 53668.</title>
        <authorList>
            <person name="Sharma G."/>
            <person name="Subramanian S."/>
        </authorList>
    </citation>
    <scope>NUCLEOTIDE SEQUENCE [LARGE SCALE GENOMIC DNA]</scope>
    <source>
        <strain evidence="11 12">DSM 53668</strain>
    </source>
</reference>
<feature type="transmembrane region" description="Helical" evidence="9">
    <location>
        <begin position="276"/>
        <end position="295"/>
    </location>
</feature>
<feature type="transmembrane region" description="Helical" evidence="9">
    <location>
        <begin position="454"/>
        <end position="471"/>
    </location>
</feature>
<evidence type="ECO:0000256" key="6">
    <source>
        <dbReference type="ARBA" id="ARBA00022989"/>
    </source>
</evidence>
<feature type="transmembrane region" description="Helical" evidence="9">
    <location>
        <begin position="45"/>
        <end position="63"/>
    </location>
</feature>
<evidence type="ECO:0000259" key="10">
    <source>
        <dbReference type="Pfam" id="PF13231"/>
    </source>
</evidence>
<dbReference type="GO" id="GO:0016763">
    <property type="term" value="F:pentosyltransferase activity"/>
    <property type="evidence" value="ECO:0007669"/>
    <property type="project" value="TreeGrafter"/>
</dbReference>
<keyword evidence="4 11" id="KW-0808">Transferase</keyword>
<feature type="transmembrane region" description="Helical" evidence="9">
    <location>
        <begin position="251"/>
        <end position="269"/>
    </location>
</feature>
<feature type="transmembrane region" description="Helical" evidence="9">
    <location>
        <begin position="301"/>
        <end position="320"/>
    </location>
</feature>
<feature type="transmembrane region" description="Helical" evidence="9">
    <location>
        <begin position="613"/>
        <end position="632"/>
    </location>
</feature>
<feature type="transmembrane region" description="Helical" evidence="9">
    <location>
        <begin position="638"/>
        <end position="660"/>
    </location>
</feature>
<evidence type="ECO:0000256" key="1">
    <source>
        <dbReference type="ARBA" id="ARBA00004651"/>
    </source>
</evidence>
<proteinExistence type="predicted"/>
<evidence type="ECO:0000256" key="3">
    <source>
        <dbReference type="ARBA" id="ARBA00022676"/>
    </source>
</evidence>
<feature type="transmembrane region" description="Helical" evidence="9">
    <location>
        <begin position="431"/>
        <end position="448"/>
    </location>
</feature>
<keyword evidence="7 9" id="KW-0472">Membrane</keyword>
<feature type="transmembrane region" description="Helical" evidence="9">
    <location>
        <begin position="843"/>
        <end position="861"/>
    </location>
</feature>
<feature type="transmembrane region" description="Helical" evidence="9">
    <location>
        <begin position="165"/>
        <end position="183"/>
    </location>
</feature>
<dbReference type="PANTHER" id="PTHR33908">
    <property type="entry name" value="MANNOSYLTRANSFERASE YKCB-RELATED"/>
    <property type="match status" value="1"/>
</dbReference>
<evidence type="ECO:0000313" key="11">
    <source>
        <dbReference type="EMBL" id="AKF11777.1"/>
    </source>
</evidence>
<comment type="subcellular location">
    <subcellularLocation>
        <location evidence="1">Cell membrane</location>
        <topology evidence="1">Multi-pass membrane protein</topology>
    </subcellularLocation>
</comment>
<feature type="transmembrane region" description="Helical" evidence="9">
    <location>
        <begin position="341"/>
        <end position="359"/>
    </location>
</feature>
<dbReference type="Pfam" id="PF13231">
    <property type="entry name" value="PMT_2"/>
    <property type="match status" value="1"/>
</dbReference>
<accession>A0A0F6WAW0</accession>
<dbReference type="AlphaFoldDB" id="A0A0F6WAW0"/>
<evidence type="ECO:0000256" key="5">
    <source>
        <dbReference type="ARBA" id="ARBA00022692"/>
    </source>
</evidence>
<dbReference type="EMBL" id="CP011125">
    <property type="protein sequence ID" value="AKF11777.1"/>
    <property type="molecule type" value="Genomic_DNA"/>
</dbReference>
<evidence type="ECO:0000313" key="12">
    <source>
        <dbReference type="Proteomes" id="UP000034883"/>
    </source>
</evidence>
<feature type="domain" description="Glycosyltransferase RgtA/B/C/D-like" evidence="10">
    <location>
        <begin position="217"/>
        <end position="319"/>
    </location>
</feature>
<feature type="transmembrane region" description="Helical" evidence="9">
    <location>
        <begin position="483"/>
        <end position="501"/>
    </location>
</feature>
<keyword evidence="2" id="KW-1003">Cell membrane</keyword>
<dbReference type="STRING" id="927083.DB32_008926"/>
<sequence>MSERDEEAGSSSTGDGPKGRKSSQKTGAEPAKPASSGGASHRVRGGAIFGVGIIATFALMAFHEQVSHGALVGMITTLVATLGLLDLLGLFAPRSEPGAIAWRDTALWARAGEPIFLAPVITVPLAIAIAVLGAMVGGVDALPIVIVAALVPLALSALRRPAMLVFVLGAAIVLPFLGAYGLWDPWETHYGEVAREILARDDWISLWWAQEDWFWSKPIFIFWIEALSMSALGVDFQPDANPAHPEWALRLPHFLLTMGALLAIYAVVARGFGRRAGVVAAFVLATMPYFFFLAHQAITDMPFVSTMTMAMGMLGLAIATPADREVTRYRLGSLEVSGQHALIGALAMTCIPQIMLLITRNVTLVTGGFAWHRDRFMFGSAGNAGNPGNAEAREVAPAFDGILAQPFVQGLLWLAGFAAVVWLLRNERRARSLLMVAFYFFCALSFMAKGIPGFALPGMVALFWLIATRRWDLLLEGQLRVAAGILVVATVGLPWYVAMYIRHGQGFTDRLLVHDHINRLTSGVHGDTGSAEYFLEQLGYGLFPWVALAPLAIAGWVVIAGRTRESERAPATVSASTQRVADELEMPLQPPAPTTAPKVATGLLVDAQLQRELLAFIGLWGTGAFVLFSGMTTKFHHYIFPAVPAAGALVGIAVDALFGPRSDLERFDAKKIAGTVLAAVASLPIVIGVAGMWGDVRGVVPEDVPANRMRDWVLRHPWFGEHTIPLVLLGVALAAAAWWLLRDEPRDRIAEDGETPRWAPSAATAGLFAAPAILAMVGRDLSWVTSARPHGYERLIHLFVYNYQRAWPEHFDYRPILTGFAITAGVVIGVAALPIVRQVALRAFLGVAFFFAVWCLDVYLIDLSPHWGQRELVRAYYEQRRSADEPLIAWQMNWKGENFYTGNAVYAFVDLDNRRLNEWVRAHPGQRVYFVLEHQRLANLRSVLRGATIEEVTDERLDNKFVLVSADLPGAAGPVRDRARD</sequence>
<evidence type="ECO:0000256" key="4">
    <source>
        <dbReference type="ARBA" id="ARBA00022679"/>
    </source>
</evidence>